<feature type="non-terminal residue" evidence="1">
    <location>
        <position position="241"/>
    </location>
</feature>
<protein>
    <submittedName>
        <fullName evidence="1">ATPase</fullName>
    </submittedName>
</protein>
<dbReference type="EMBL" id="NUBY01000129">
    <property type="protein sequence ID" value="PEQ00882.1"/>
    <property type="molecule type" value="Genomic_DNA"/>
</dbReference>
<evidence type="ECO:0000313" key="2">
    <source>
        <dbReference type="Proteomes" id="UP000220841"/>
    </source>
</evidence>
<dbReference type="Proteomes" id="UP000220841">
    <property type="component" value="Unassembled WGS sequence"/>
</dbReference>
<dbReference type="PANTHER" id="PTHR41317:SF1">
    <property type="entry name" value="PD-(D_E)XK NUCLEASE FAMILY TRANSPOSASE"/>
    <property type="match status" value="1"/>
</dbReference>
<dbReference type="PANTHER" id="PTHR41317">
    <property type="entry name" value="PD-(D_E)XK NUCLEASE FAMILY TRANSPOSASE"/>
    <property type="match status" value="1"/>
</dbReference>
<accession>A0A2A8HB50</accession>
<dbReference type="InterPro" id="IPR010106">
    <property type="entry name" value="RpnA"/>
</dbReference>
<evidence type="ECO:0000313" key="1">
    <source>
        <dbReference type="EMBL" id="PEQ00882.1"/>
    </source>
</evidence>
<gene>
    <name evidence="1" type="ORF">CN585_22455</name>
</gene>
<reference evidence="1 2" key="1">
    <citation type="submission" date="2017-09" db="EMBL/GenBank/DDBJ databases">
        <title>Large-scale bioinformatics analysis of Bacillus genomes uncovers conserved roles of natural products in bacterial physiology.</title>
        <authorList>
            <consortium name="Agbiome Team Llc"/>
            <person name="Bleich R.M."/>
            <person name="Grubbs K.J."/>
            <person name="Santa Maria K.C."/>
            <person name="Allen S.E."/>
            <person name="Farag S."/>
            <person name="Shank E.A."/>
            <person name="Bowers A."/>
        </authorList>
    </citation>
    <scope>NUCLEOTIDE SEQUENCE [LARGE SCALE GENOMIC DNA]</scope>
    <source>
        <strain evidence="1 2">AFS021349</strain>
    </source>
</reference>
<dbReference type="AlphaFoldDB" id="A0A2A8HB50"/>
<organism evidence="1 2">
    <name type="scientific">Bacillus toyonensis</name>
    <dbReference type="NCBI Taxonomy" id="155322"/>
    <lineage>
        <taxon>Bacteria</taxon>
        <taxon>Bacillati</taxon>
        <taxon>Bacillota</taxon>
        <taxon>Bacilli</taxon>
        <taxon>Bacillales</taxon>
        <taxon>Bacillaceae</taxon>
        <taxon>Bacillus</taxon>
        <taxon>Bacillus cereus group</taxon>
    </lineage>
</organism>
<sequence>MKNRVNLRIDFAFKQLFGTKGNEEILMRFLNEVLQKSLVSPITSVSLEDPHLHKEYKEDKLSIMDVRATLGTGELVNIEIQLANKHDIQKRSLYYWSKLYASQMQEGMPYSELQKSITINVLDFILYPNQEHFQTTGILWDVEKELRISEDIEIHYIEMPKIIAQWREEQVNPWQDSLVRWLLLLAANEDQNLTDTLEAIAMEQDETLQKAIDKWDNMSHNQAFRREYEAREKILLDEKAA</sequence>
<proteinExistence type="predicted"/>
<dbReference type="Pfam" id="PF12784">
    <property type="entry name" value="PDDEXK_2"/>
    <property type="match status" value="1"/>
</dbReference>
<comment type="caution">
    <text evidence="1">The sequence shown here is derived from an EMBL/GenBank/DDBJ whole genome shotgun (WGS) entry which is preliminary data.</text>
</comment>
<dbReference type="RefSeq" id="WP_098227230.1">
    <property type="nucleotide sequence ID" value="NZ_NUBY01000129.1"/>
</dbReference>
<name>A0A2A8HB50_9BACI</name>
<dbReference type="NCBIfam" id="TIGR01784">
    <property type="entry name" value="T_den_put_tspse"/>
    <property type="match status" value="1"/>
</dbReference>